<dbReference type="EMBL" id="JAUJYO010000001">
    <property type="protein sequence ID" value="KAK1326727.1"/>
    <property type="molecule type" value="Genomic_DNA"/>
</dbReference>
<name>A0AAV9FLY1_ACOCL</name>
<dbReference type="PANTHER" id="PTHR46354">
    <property type="entry name" value="DOG1 DOMAIN-CONTAINING PROTEIN"/>
    <property type="match status" value="1"/>
</dbReference>
<dbReference type="AlphaFoldDB" id="A0AAV9FLY1"/>
<reference evidence="2" key="1">
    <citation type="journal article" date="2023" name="Nat. Commun.">
        <title>Diploid and tetraploid genomes of Acorus and the evolution of monocots.</title>
        <authorList>
            <person name="Ma L."/>
            <person name="Liu K.W."/>
            <person name="Li Z."/>
            <person name="Hsiao Y.Y."/>
            <person name="Qi Y."/>
            <person name="Fu T."/>
            <person name="Tang G.D."/>
            <person name="Zhang D."/>
            <person name="Sun W.H."/>
            <person name="Liu D.K."/>
            <person name="Li Y."/>
            <person name="Chen G.Z."/>
            <person name="Liu X.D."/>
            <person name="Liao X.Y."/>
            <person name="Jiang Y.T."/>
            <person name="Yu X."/>
            <person name="Hao Y."/>
            <person name="Huang J."/>
            <person name="Zhao X.W."/>
            <person name="Ke S."/>
            <person name="Chen Y.Y."/>
            <person name="Wu W.L."/>
            <person name="Hsu J.L."/>
            <person name="Lin Y.F."/>
            <person name="Huang M.D."/>
            <person name="Li C.Y."/>
            <person name="Huang L."/>
            <person name="Wang Z.W."/>
            <person name="Zhao X."/>
            <person name="Zhong W.Y."/>
            <person name="Peng D.H."/>
            <person name="Ahmad S."/>
            <person name="Lan S."/>
            <person name="Zhang J.S."/>
            <person name="Tsai W.C."/>
            <person name="Van de Peer Y."/>
            <person name="Liu Z.J."/>
        </authorList>
    </citation>
    <scope>NUCLEOTIDE SEQUENCE</scope>
    <source>
        <strain evidence="2">CP</strain>
    </source>
</reference>
<comment type="caution">
    <text evidence="2">The sequence shown here is derived from an EMBL/GenBank/DDBJ whole genome shotgun (WGS) entry which is preliminary data.</text>
</comment>
<evidence type="ECO:0000313" key="2">
    <source>
        <dbReference type="EMBL" id="KAK1326727.1"/>
    </source>
</evidence>
<gene>
    <name evidence="2" type="ORF">QJS10_CPA01g01814</name>
</gene>
<protein>
    <recommendedName>
        <fullName evidence="1">DOG1 domain-containing protein</fullName>
    </recommendedName>
</protein>
<dbReference type="InterPro" id="IPR051886">
    <property type="entry name" value="Seed_Dev/Stress_Resp_Reg"/>
</dbReference>
<feature type="domain" description="DOG1" evidence="1">
    <location>
        <begin position="10"/>
        <end position="246"/>
    </location>
</feature>
<reference evidence="2" key="2">
    <citation type="submission" date="2023-06" db="EMBL/GenBank/DDBJ databases">
        <authorList>
            <person name="Ma L."/>
            <person name="Liu K.-W."/>
            <person name="Li Z."/>
            <person name="Hsiao Y.-Y."/>
            <person name="Qi Y."/>
            <person name="Fu T."/>
            <person name="Tang G."/>
            <person name="Zhang D."/>
            <person name="Sun W.-H."/>
            <person name="Liu D.-K."/>
            <person name="Li Y."/>
            <person name="Chen G.-Z."/>
            <person name="Liu X.-D."/>
            <person name="Liao X.-Y."/>
            <person name="Jiang Y.-T."/>
            <person name="Yu X."/>
            <person name="Hao Y."/>
            <person name="Huang J."/>
            <person name="Zhao X.-W."/>
            <person name="Ke S."/>
            <person name="Chen Y.-Y."/>
            <person name="Wu W.-L."/>
            <person name="Hsu J.-L."/>
            <person name="Lin Y.-F."/>
            <person name="Huang M.-D."/>
            <person name="Li C.-Y."/>
            <person name="Huang L."/>
            <person name="Wang Z.-W."/>
            <person name="Zhao X."/>
            <person name="Zhong W.-Y."/>
            <person name="Peng D.-H."/>
            <person name="Ahmad S."/>
            <person name="Lan S."/>
            <person name="Zhang J.-S."/>
            <person name="Tsai W.-C."/>
            <person name="Van De Peer Y."/>
            <person name="Liu Z.-J."/>
        </authorList>
    </citation>
    <scope>NUCLEOTIDE SEQUENCE</scope>
    <source>
        <strain evidence="2">CP</strain>
        <tissue evidence="2">Leaves</tissue>
    </source>
</reference>
<accession>A0AAV9FLY1</accession>
<dbReference type="Pfam" id="PF14144">
    <property type="entry name" value="DOG1"/>
    <property type="match status" value="1"/>
</dbReference>
<organism evidence="2 3">
    <name type="scientific">Acorus calamus</name>
    <name type="common">Sweet flag</name>
    <dbReference type="NCBI Taxonomy" id="4465"/>
    <lineage>
        <taxon>Eukaryota</taxon>
        <taxon>Viridiplantae</taxon>
        <taxon>Streptophyta</taxon>
        <taxon>Embryophyta</taxon>
        <taxon>Tracheophyta</taxon>
        <taxon>Spermatophyta</taxon>
        <taxon>Magnoliopsida</taxon>
        <taxon>Liliopsida</taxon>
        <taxon>Acoraceae</taxon>
        <taxon>Acorus</taxon>
    </lineage>
</organism>
<dbReference type="InterPro" id="IPR025422">
    <property type="entry name" value="TGA_domain"/>
</dbReference>
<dbReference type="Proteomes" id="UP001180020">
    <property type="component" value="Unassembled WGS sequence"/>
</dbReference>
<evidence type="ECO:0000313" key="3">
    <source>
        <dbReference type="Proteomes" id="UP001180020"/>
    </source>
</evidence>
<proteinExistence type="predicted"/>
<keyword evidence="3" id="KW-1185">Reference proteome</keyword>
<dbReference type="GO" id="GO:0006351">
    <property type="term" value="P:DNA-templated transcription"/>
    <property type="evidence" value="ECO:0007669"/>
    <property type="project" value="InterPro"/>
</dbReference>
<sequence length="252" mass="28527">MAASSTTTQQDRFGLLFEEWMQQQKQDLHELLLGLTEEPKNESRLRELISKALDHFKTYTNKRCIYAKENAFAFFSPKWCTSFEASYLWISGCRPTMAIRLVYALVGSELESQLEEFLRGVRRGNIAELSAAQLVAVNSLHGRTVMEEDKLSRKMTSLQEDMADNPLVQFAQGRKKEGGGGEREDMVGKKVESLAGLLEAADKLRVGTMRELVEEILTPLQAVELLVATKQIHLRMHEWGRNWDLSQGSSTG</sequence>
<evidence type="ECO:0000259" key="1">
    <source>
        <dbReference type="PROSITE" id="PS51806"/>
    </source>
</evidence>
<dbReference type="PANTHER" id="PTHR46354:SF7">
    <property type="entry name" value="PROTEIN DOG1-LIKE 1"/>
    <property type="match status" value="1"/>
</dbReference>
<dbReference type="PROSITE" id="PS51806">
    <property type="entry name" value="DOG1"/>
    <property type="match status" value="1"/>
</dbReference>
<dbReference type="GO" id="GO:0043565">
    <property type="term" value="F:sequence-specific DNA binding"/>
    <property type="evidence" value="ECO:0007669"/>
    <property type="project" value="InterPro"/>
</dbReference>